<keyword evidence="1" id="KW-0812">Transmembrane</keyword>
<comment type="caution">
    <text evidence="2">The sequence shown here is derived from an EMBL/GenBank/DDBJ whole genome shotgun (WGS) entry which is preliminary data.</text>
</comment>
<dbReference type="Proteomes" id="UP001523369">
    <property type="component" value="Unassembled WGS sequence"/>
</dbReference>
<dbReference type="EMBL" id="JAMYJR010000021">
    <property type="protein sequence ID" value="MCO8272806.1"/>
    <property type="molecule type" value="Genomic_DNA"/>
</dbReference>
<reference evidence="2 3" key="1">
    <citation type="submission" date="2022-06" db="EMBL/GenBank/DDBJ databases">
        <title>New Species of the Genus Actinoplanes, ActinopZanes ferrugineus.</title>
        <authorList>
            <person name="Ding P."/>
        </authorList>
    </citation>
    <scope>NUCLEOTIDE SEQUENCE [LARGE SCALE GENOMIC DNA]</scope>
    <source>
        <strain evidence="2 3">TRM88003</strain>
    </source>
</reference>
<accession>A0ABT1DPN3</accession>
<gene>
    <name evidence="2" type="ORF">M1L60_19610</name>
</gene>
<organism evidence="2 3">
    <name type="scientific">Paractinoplanes aksuensis</name>
    <dbReference type="NCBI Taxonomy" id="2939490"/>
    <lineage>
        <taxon>Bacteria</taxon>
        <taxon>Bacillati</taxon>
        <taxon>Actinomycetota</taxon>
        <taxon>Actinomycetes</taxon>
        <taxon>Micromonosporales</taxon>
        <taxon>Micromonosporaceae</taxon>
        <taxon>Paractinoplanes</taxon>
    </lineage>
</organism>
<name>A0ABT1DPN3_9ACTN</name>
<evidence type="ECO:0000313" key="2">
    <source>
        <dbReference type="EMBL" id="MCO8272806.1"/>
    </source>
</evidence>
<proteinExistence type="predicted"/>
<feature type="transmembrane region" description="Helical" evidence="1">
    <location>
        <begin position="35"/>
        <end position="58"/>
    </location>
</feature>
<evidence type="ECO:0000256" key="1">
    <source>
        <dbReference type="SAM" id="Phobius"/>
    </source>
</evidence>
<dbReference type="RefSeq" id="WP_253238895.1">
    <property type="nucleotide sequence ID" value="NZ_JAMYJR010000021.1"/>
</dbReference>
<keyword evidence="1" id="KW-1133">Transmembrane helix</keyword>
<protein>
    <submittedName>
        <fullName evidence="2">Uncharacterized protein</fullName>
    </submittedName>
</protein>
<keyword evidence="1" id="KW-0472">Membrane</keyword>
<evidence type="ECO:0000313" key="3">
    <source>
        <dbReference type="Proteomes" id="UP001523369"/>
    </source>
</evidence>
<sequence length="61" mass="6425">MRHSPNGRSKPFHGGEGGSRFQNLFAAPSVTSERLTAAGLLTVSLSLSLVLVVLLTAFTAR</sequence>
<keyword evidence="3" id="KW-1185">Reference proteome</keyword>